<gene>
    <name evidence="1" type="ORF">H0G86_005230</name>
</gene>
<sequence length="130" mass="13612">MVQVSSRPNCLVTGWISWPVPMLVHTNSTDSALSSLSSLESRAELDMESSRALGGACREPASLAPGTLDTAETGGLLPVHLHLVYSREPAFGYASTTAASRTVHSPPTLQYVVSDVEPLGPTAASFTASQ</sequence>
<name>A0A8G0L955_9HYPO</name>
<dbReference type="Proteomes" id="UP000826661">
    <property type="component" value="Chromosome III"/>
</dbReference>
<keyword evidence="2" id="KW-1185">Reference proteome</keyword>
<dbReference type="EMBL" id="CP075866">
    <property type="protein sequence ID" value="QYS98031.1"/>
    <property type="molecule type" value="Genomic_DNA"/>
</dbReference>
<organism evidence="1 2">
    <name type="scientific">Trichoderma simmonsii</name>
    <dbReference type="NCBI Taxonomy" id="1491479"/>
    <lineage>
        <taxon>Eukaryota</taxon>
        <taxon>Fungi</taxon>
        <taxon>Dikarya</taxon>
        <taxon>Ascomycota</taxon>
        <taxon>Pezizomycotina</taxon>
        <taxon>Sordariomycetes</taxon>
        <taxon>Hypocreomycetidae</taxon>
        <taxon>Hypocreales</taxon>
        <taxon>Hypocreaceae</taxon>
        <taxon>Trichoderma</taxon>
    </lineage>
</organism>
<reference evidence="1 2" key="1">
    <citation type="journal article" date="2021" name="BMC Genomics">
        <title>Telomere-to-telomere genome assembly of asparaginase-producing Trichoderma simmonsii.</title>
        <authorList>
            <person name="Chung D."/>
            <person name="Kwon Y.M."/>
            <person name="Yang Y."/>
        </authorList>
    </citation>
    <scope>NUCLEOTIDE SEQUENCE [LARGE SCALE GENOMIC DNA]</scope>
    <source>
        <strain evidence="1 2">GH-Sj1</strain>
    </source>
</reference>
<proteinExistence type="predicted"/>
<dbReference type="AlphaFoldDB" id="A0A8G0L955"/>
<accession>A0A8G0L955</accession>
<protein>
    <submittedName>
        <fullName evidence="1">Uncharacterized protein</fullName>
    </submittedName>
</protein>
<evidence type="ECO:0000313" key="1">
    <source>
        <dbReference type="EMBL" id="QYS98031.1"/>
    </source>
</evidence>
<evidence type="ECO:0000313" key="2">
    <source>
        <dbReference type="Proteomes" id="UP000826661"/>
    </source>
</evidence>